<dbReference type="PANTHER" id="PTHR31147:SF1">
    <property type="entry name" value="ACYL TRANSFERASE 4"/>
    <property type="match status" value="1"/>
</dbReference>
<protein>
    <recommendedName>
        <fullName evidence="5">3'-N-debenzoyl-2'-deoxytaxol N-benzoyltransferase</fullName>
    </recommendedName>
</protein>
<comment type="similarity">
    <text evidence="1">Belongs to the plant acyltransferase family.</text>
</comment>
<organism evidence="4">
    <name type="scientific">Ananas comosus var. bracteatus</name>
    <name type="common">red pineapple</name>
    <dbReference type="NCBI Taxonomy" id="296719"/>
    <lineage>
        <taxon>Eukaryota</taxon>
        <taxon>Viridiplantae</taxon>
        <taxon>Streptophyta</taxon>
        <taxon>Embryophyta</taxon>
        <taxon>Tracheophyta</taxon>
        <taxon>Spermatophyta</taxon>
        <taxon>Magnoliopsida</taxon>
        <taxon>Liliopsida</taxon>
        <taxon>Poales</taxon>
        <taxon>Bromeliaceae</taxon>
        <taxon>Bromelioideae</taxon>
        <taxon>Ananas</taxon>
    </lineage>
</organism>
<dbReference type="InterPro" id="IPR023213">
    <property type="entry name" value="CAT-like_dom_sf"/>
</dbReference>
<sequence length="867" mass="95827">MFSHTATTAGSVEIVNTIRRAISEALVLYYPLAGRLMDVGDGDLCIECTGEGVGFVEASADCSLEDANFLEHPFVIPLEELVVDHRGWRVTDPPVIMQVTKFTCGGFTLGFAWHHSLADGAGAAQFLNAVGELARGLPRPTVDPVWARDSLLDLRPNISSLPSSTPNLLELECSELNVPLDYINQTKENFFRQTGQSRTAFDIALATIWQCRTRAIGLEPTEPVRVYFTVNVREMLQAQPGYYGNSIFCQTVSSTSQEIAEAPTVEIIKIIRHAKGTVSTELAKWKNGLLKDYPMEHVDLSYNAIYSLIFIQYYLEFDTKICLILPHQNQPLGGNSLSLSPIDKTQNLRFLFVSSIHVFAYGDSGSDVEKVNTIKHAISEALVLYYLLAGRLVDVGDGERIGFVEALADFCLEDVNFLEHPSVIPLEELVVTKFTCGGFALGFGWHHSLGDGTGAVQFLNAVGKLARGLPRPTFGVALAERYPNRILTFSSIHVFAHSDDGGSVEIVNTIKQATSEALVLYYPLAGRLVDVGDGDLCIECNGEGVGLIEASADCSLEDVNFMEHPSVIPLEELVVDHRGWRVTDPPVVMQVTKFTCGGFALGFAWHHSLADGTGAAQFLNAVGELARGLPRLTVNPIWARDSLLDLPPKMPSLPLWTPNLLELQCSELNMPLDYINRTKENYYRQIGQSCTTFDVALATIWQCRTQAIGLEPTEPVQVYFAVNVREMLQAQPGYYGNSIFIQTVSSTSQEIAKAPIVEIIKIIRSAKGTVSTELAKWKRGLLKDSPMEHVDLSYNTLGITYWKNLGFEHVDYGSGKPLLVTVHNEYKFVSFCILGLPHTRENGVYINGRIVKKEHLEAFHEEMKLLE</sequence>
<dbReference type="Pfam" id="PF02458">
    <property type="entry name" value="Transferase"/>
    <property type="match status" value="3"/>
</dbReference>
<accession>A0A6V7NEN9</accession>
<name>A0A6V7NEN9_ANACO</name>
<gene>
    <name evidence="4" type="ORF">CB5_LOCUS47</name>
</gene>
<evidence type="ECO:0008006" key="5">
    <source>
        <dbReference type="Google" id="ProtNLM"/>
    </source>
</evidence>
<dbReference type="Gene3D" id="3.30.559.10">
    <property type="entry name" value="Chloramphenicol acetyltransferase-like domain"/>
    <property type="match status" value="5"/>
</dbReference>
<evidence type="ECO:0000256" key="2">
    <source>
        <dbReference type="ARBA" id="ARBA00022679"/>
    </source>
</evidence>
<keyword evidence="3" id="KW-0012">Acyltransferase</keyword>
<evidence type="ECO:0000256" key="3">
    <source>
        <dbReference type="ARBA" id="ARBA00023315"/>
    </source>
</evidence>
<proteinExistence type="inferred from homology"/>
<dbReference type="InterPro" id="IPR050898">
    <property type="entry name" value="Plant_acyltransferase"/>
</dbReference>
<evidence type="ECO:0000313" key="4">
    <source>
        <dbReference type="EMBL" id="CAD1816836.1"/>
    </source>
</evidence>
<keyword evidence="2" id="KW-0808">Transferase</keyword>
<dbReference type="EMBL" id="LR862129">
    <property type="protein sequence ID" value="CAD1816836.1"/>
    <property type="molecule type" value="Genomic_DNA"/>
</dbReference>
<reference evidence="4" key="1">
    <citation type="submission" date="2020-07" db="EMBL/GenBank/DDBJ databases">
        <authorList>
            <person name="Lin J."/>
        </authorList>
    </citation>
    <scope>NUCLEOTIDE SEQUENCE</scope>
</reference>
<dbReference type="GO" id="GO:0016746">
    <property type="term" value="F:acyltransferase activity"/>
    <property type="evidence" value="ECO:0007669"/>
    <property type="project" value="UniProtKB-KW"/>
</dbReference>
<dbReference type="PANTHER" id="PTHR31147">
    <property type="entry name" value="ACYL TRANSFERASE 4"/>
    <property type="match status" value="1"/>
</dbReference>
<evidence type="ECO:0000256" key="1">
    <source>
        <dbReference type="ARBA" id="ARBA00009861"/>
    </source>
</evidence>
<dbReference type="AlphaFoldDB" id="A0A6V7NEN9"/>